<name>A0ABR3DLQ7_NEUIN</name>
<evidence type="ECO:0000313" key="2">
    <source>
        <dbReference type="Proteomes" id="UP001451303"/>
    </source>
</evidence>
<proteinExistence type="predicted"/>
<protein>
    <submittedName>
        <fullName evidence="1">Uncharacterized protein</fullName>
    </submittedName>
</protein>
<keyword evidence="2" id="KW-1185">Reference proteome</keyword>
<sequence>MDSNDPLGLGLPDEDIWVCTGPVAENSSTAEPVESSQDEQANISYFFEEAVGSQDPIERGTSTVKRRIKCPLRSFNRYNARTTWNRGRRGGVIGGM</sequence>
<dbReference type="EMBL" id="JAVLET010000002">
    <property type="protein sequence ID" value="KAL0472863.1"/>
    <property type="molecule type" value="Genomic_DNA"/>
</dbReference>
<evidence type="ECO:0000313" key="1">
    <source>
        <dbReference type="EMBL" id="KAL0472863.1"/>
    </source>
</evidence>
<organism evidence="1 2">
    <name type="scientific">Neurospora intermedia</name>
    <dbReference type="NCBI Taxonomy" id="5142"/>
    <lineage>
        <taxon>Eukaryota</taxon>
        <taxon>Fungi</taxon>
        <taxon>Dikarya</taxon>
        <taxon>Ascomycota</taxon>
        <taxon>Pezizomycotina</taxon>
        <taxon>Sordariomycetes</taxon>
        <taxon>Sordariomycetidae</taxon>
        <taxon>Sordariales</taxon>
        <taxon>Sordariaceae</taxon>
        <taxon>Neurospora</taxon>
    </lineage>
</organism>
<accession>A0ABR3DLQ7</accession>
<dbReference type="Proteomes" id="UP001451303">
    <property type="component" value="Unassembled WGS sequence"/>
</dbReference>
<gene>
    <name evidence="1" type="ORF">QR685DRAFT_569013</name>
</gene>
<comment type="caution">
    <text evidence="1">The sequence shown here is derived from an EMBL/GenBank/DDBJ whole genome shotgun (WGS) entry which is preliminary data.</text>
</comment>
<reference evidence="1 2" key="1">
    <citation type="submission" date="2023-09" db="EMBL/GenBank/DDBJ databases">
        <title>Multi-omics analysis of a traditional fermented food reveals byproduct-associated fungal strains for waste-to-food upcycling.</title>
        <authorList>
            <consortium name="Lawrence Berkeley National Laboratory"/>
            <person name="Rekdal V.M."/>
            <person name="Villalobos-Escobedo J.M."/>
            <person name="Rodriguez-Valeron N."/>
            <person name="Garcia M.O."/>
            <person name="Vasquez D.P."/>
            <person name="Damayanti I."/>
            <person name="Sorensen P.M."/>
            <person name="Baidoo E.E."/>
            <person name="De Carvalho A.C."/>
            <person name="Riley R."/>
            <person name="Lipzen A."/>
            <person name="He G."/>
            <person name="Yan M."/>
            <person name="Haridas S."/>
            <person name="Daum C."/>
            <person name="Yoshinaga Y."/>
            <person name="Ng V."/>
            <person name="Grigoriev I.V."/>
            <person name="Munk R."/>
            <person name="Nuraida L."/>
            <person name="Wijaya C.H."/>
            <person name="Morales P.-C."/>
            <person name="Keasling J.D."/>
        </authorList>
    </citation>
    <scope>NUCLEOTIDE SEQUENCE [LARGE SCALE GENOMIC DNA]</scope>
    <source>
        <strain evidence="1 2">FGSC 2613</strain>
    </source>
</reference>